<dbReference type="EMBL" id="AVOT02004465">
    <property type="protein sequence ID" value="MBW0476427.1"/>
    <property type="molecule type" value="Genomic_DNA"/>
</dbReference>
<evidence type="ECO:0000313" key="3">
    <source>
        <dbReference type="Proteomes" id="UP000765509"/>
    </source>
</evidence>
<evidence type="ECO:0000313" key="2">
    <source>
        <dbReference type="EMBL" id="MBW0476427.1"/>
    </source>
</evidence>
<feature type="compositionally biased region" description="Polar residues" evidence="1">
    <location>
        <begin position="1"/>
        <end position="11"/>
    </location>
</feature>
<proteinExistence type="predicted"/>
<keyword evidence="3" id="KW-1185">Reference proteome</keyword>
<dbReference type="Proteomes" id="UP000765509">
    <property type="component" value="Unassembled WGS sequence"/>
</dbReference>
<evidence type="ECO:0000256" key="1">
    <source>
        <dbReference type="SAM" id="MobiDB-lite"/>
    </source>
</evidence>
<accession>A0A9Q3GRE3</accession>
<organism evidence="2 3">
    <name type="scientific">Austropuccinia psidii MF-1</name>
    <dbReference type="NCBI Taxonomy" id="1389203"/>
    <lineage>
        <taxon>Eukaryota</taxon>
        <taxon>Fungi</taxon>
        <taxon>Dikarya</taxon>
        <taxon>Basidiomycota</taxon>
        <taxon>Pucciniomycotina</taxon>
        <taxon>Pucciniomycetes</taxon>
        <taxon>Pucciniales</taxon>
        <taxon>Sphaerophragmiaceae</taxon>
        <taxon>Austropuccinia</taxon>
    </lineage>
</organism>
<protein>
    <submittedName>
        <fullName evidence="2">Uncharacterized protein</fullName>
    </submittedName>
</protein>
<gene>
    <name evidence="2" type="ORF">O181_016142</name>
</gene>
<dbReference type="AlphaFoldDB" id="A0A9Q3GRE3"/>
<reference evidence="2" key="1">
    <citation type="submission" date="2021-03" db="EMBL/GenBank/DDBJ databases">
        <title>Draft genome sequence of rust myrtle Austropuccinia psidii MF-1, a brazilian biotype.</title>
        <authorList>
            <person name="Quecine M.C."/>
            <person name="Pachon D.M.R."/>
            <person name="Bonatelli M.L."/>
            <person name="Correr F.H."/>
            <person name="Franceschini L.M."/>
            <person name="Leite T.F."/>
            <person name="Margarido G.R.A."/>
            <person name="Almeida C.A."/>
            <person name="Ferrarezi J.A."/>
            <person name="Labate C.A."/>
        </authorList>
    </citation>
    <scope>NUCLEOTIDE SEQUENCE</scope>
    <source>
        <strain evidence="2">MF-1</strain>
    </source>
</reference>
<comment type="caution">
    <text evidence="2">The sequence shown here is derived from an EMBL/GenBank/DDBJ whole genome shotgun (WGS) entry which is preliminary data.</text>
</comment>
<sequence>MNNIPFPTTTEEQTHKNTKDTVPSSIKAPGKPGWEIKLTSNKAPTKVSAELDESNIIQFKLPMNMRSINHNSPNPKNWRKSMCSPDRAAWIAALKKKLDSL</sequence>
<feature type="region of interest" description="Disordered" evidence="1">
    <location>
        <begin position="1"/>
        <end position="37"/>
    </location>
</feature>
<dbReference type="OrthoDB" id="2514243at2759"/>
<name>A0A9Q3GRE3_9BASI</name>